<keyword evidence="3 5" id="KW-0460">Magnesium</keyword>
<sequence length="361" mass="37824">MRITRVRTHRVVLPLRETFVTALRRTDVVETLIVEVETDDGVIGLGEASQVWQVTGESMDGARACIEGPLSAVVIGRDPEDLQAVLRDVRGAVVGNTSAKAAVDVALHDLLARSRGLPLFRMLGGAVAAVETDVTLSVGDPDHLAASASARVSEGFRTLKVKVAADERQALRGIMAVRDAVGPDIAVRLDANQAWTDKQAIRVIGDLEDAGAGVEFVEQPVLARDVSALERVTRAVHTPVMADEAVFGIADLVEIIHRRAVDMINVKLAKCAGIAVATTLLDLARECGLGTIVGSMMESPVGVAASASVAAAHGTTAVSDLDAAWWIRGVSAALGYEAGSVVVSARPGLGIESIEELERVG</sequence>
<comment type="cofactor">
    <cofactor evidence="5">
        <name>Mg(2+)</name>
        <dbReference type="ChEBI" id="CHEBI:18420"/>
    </cofactor>
    <text evidence="5">Binds 1 Mg(2+) ion per subunit.</text>
</comment>
<dbReference type="InterPro" id="IPR036849">
    <property type="entry name" value="Enolase-like_C_sf"/>
</dbReference>
<dbReference type="Proteomes" id="UP001501591">
    <property type="component" value="Unassembled WGS sequence"/>
</dbReference>
<evidence type="ECO:0000256" key="1">
    <source>
        <dbReference type="ARBA" id="ARBA00008031"/>
    </source>
</evidence>
<dbReference type="SFLD" id="SFLDG00180">
    <property type="entry name" value="muconate_cycloisomerase"/>
    <property type="match status" value="1"/>
</dbReference>
<evidence type="ECO:0000259" key="6">
    <source>
        <dbReference type="SMART" id="SM00922"/>
    </source>
</evidence>
<reference evidence="8" key="1">
    <citation type="journal article" date="2019" name="Int. J. Syst. Evol. Microbiol.">
        <title>The Global Catalogue of Microorganisms (GCM) 10K type strain sequencing project: providing services to taxonomists for standard genome sequencing and annotation.</title>
        <authorList>
            <consortium name="The Broad Institute Genomics Platform"/>
            <consortium name="The Broad Institute Genome Sequencing Center for Infectious Disease"/>
            <person name="Wu L."/>
            <person name="Ma J."/>
        </authorList>
    </citation>
    <scope>NUCLEOTIDE SEQUENCE [LARGE SCALE GENOMIC DNA]</scope>
    <source>
        <strain evidence="8">JCM 17024</strain>
    </source>
</reference>
<dbReference type="Pfam" id="PF13378">
    <property type="entry name" value="MR_MLE_C"/>
    <property type="match status" value="1"/>
</dbReference>
<dbReference type="EMBL" id="BAABCP010000001">
    <property type="protein sequence ID" value="GAA3931886.1"/>
    <property type="molecule type" value="Genomic_DNA"/>
</dbReference>
<gene>
    <name evidence="7" type="primary">ykfB</name>
    <name evidence="7" type="ORF">GCM10022383_08090</name>
</gene>
<keyword evidence="2 5" id="KW-0479">Metal-binding</keyword>
<evidence type="ECO:0000256" key="5">
    <source>
        <dbReference type="RuleBase" id="RU366006"/>
    </source>
</evidence>
<dbReference type="SFLD" id="SFLDS00001">
    <property type="entry name" value="Enolase"/>
    <property type="match status" value="1"/>
</dbReference>
<dbReference type="InterPro" id="IPR029065">
    <property type="entry name" value="Enolase_C-like"/>
</dbReference>
<proteinExistence type="inferred from homology"/>
<dbReference type="InterPro" id="IPR029017">
    <property type="entry name" value="Enolase-like_N"/>
</dbReference>
<dbReference type="PANTHER" id="PTHR48073">
    <property type="entry name" value="O-SUCCINYLBENZOATE SYNTHASE-RELATED"/>
    <property type="match status" value="1"/>
</dbReference>
<comment type="caution">
    <text evidence="7">The sequence shown here is derived from an EMBL/GenBank/DDBJ whole genome shotgun (WGS) entry which is preliminary data.</text>
</comment>
<dbReference type="Pfam" id="PF02746">
    <property type="entry name" value="MR_MLE_N"/>
    <property type="match status" value="1"/>
</dbReference>
<feature type="domain" description="Mandelate racemase/muconate lactonizing enzyme C-terminal" evidence="6">
    <location>
        <begin position="141"/>
        <end position="239"/>
    </location>
</feature>
<keyword evidence="8" id="KW-1185">Reference proteome</keyword>
<dbReference type="Gene3D" id="3.30.390.10">
    <property type="entry name" value="Enolase-like, N-terminal domain"/>
    <property type="match status" value="1"/>
</dbReference>
<dbReference type="SUPFAM" id="SSF51604">
    <property type="entry name" value="Enolase C-terminal domain-like"/>
    <property type="match status" value="1"/>
</dbReference>
<comment type="similarity">
    <text evidence="1 5">Belongs to the mandelate racemase/muconate lactonizing enzyme family.</text>
</comment>
<dbReference type="CDD" id="cd03319">
    <property type="entry name" value="L-Ala-DL-Glu_epimerase"/>
    <property type="match status" value="1"/>
</dbReference>
<dbReference type="Gene3D" id="3.20.20.120">
    <property type="entry name" value="Enolase-like C-terminal domain"/>
    <property type="match status" value="1"/>
</dbReference>
<dbReference type="SMART" id="SM00922">
    <property type="entry name" value="MR_MLE"/>
    <property type="match status" value="1"/>
</dbReference>
<evidence type="ECO:0000313" key="7">
    <source>
        <dbReference type="EMBL" id="GAA3931886.1"/>
    </source>
</evidence>
<dbReference type="SFLD" id="SFLDF00009">
    <property type="entry name" value="o-succinylbenzoate_synthase"/>
    <property type="match status" value="1"/>
</dbReference>
<dbReference type="InterPro" id="IPR034603">
    <property type="entry name" value="Dipeptide_epimerase"/>
</dbReference>
<dbReference type="PANTHER" id="PTHR48073:SF2">
    <property type="entry name" value="O-SUCCINYLBENZOATE SYNTHASE"/>
    <property type="match status" value="1"/>
</dbReference>
<accession>A0ABP7MZ16</accession>
<protein>
    <recommendedName>
        <fullName evidence="5">Dipeptide epimerase</fullName>
        <ecNumber evidence="5">5.1.1.-</ecNumber>
    </recommendedName>
</protein>
<evidence type="ECO:0000256" key="2">
    <source>
        <dbReference type="ARBA" id="ARBA00022723"/>
    </source>
</evidence>
<evidence type="ECO:0000256" key="4">
    <source>
        <dbReference type="ARBA" id="ARBA00023235"/>
    </source>
</evidence>
<evidence type="ECO:0000256" key="3">
    <source>
        <dbReference type="ARBA" id="ARBA00022842"/>
    </source>
</evidence>
<dbReference type="InterPro" id="IPR013342">
    <property type="entry name" value="Mandelate_racemase_C"/>
</dbReference>
<keyword evidence="4 5" id="KW-0413">Isomerase</keyword>
<organism evidence="7 8">
    <name type="scientific">Microbacterium soli</name>
    <dbReference type="NCBI Taxonomy" id="446075"/>
    <lineage>
        <taxon>Bacteria</taxon>
        <taxon>Bacillati</taxon>
        <taxon>Actinomycetota</taxon>
        <taxon>Actinomycetes</taxon>
        <taxon>Micrococcales</taxon>
        <taxon>Microbacteriaceae</taxon>
        <taxon>Microbacterium</taxon>
    </lineage>
</organism>
<dbReference type="SUPFAM" id="SSF54826">
    <property type="entry name" value="Enolase N-terminal domain-like"/>
    <property type="match status" value="1"/>
</dbReference>
<evidence type="ECO:0000313" key="8">
    <source>
        <dbReference type="Proteomes" id="UP001501591"/>
    </source>
</evidence>
<dbReference type="InterPro" id="IPR013341">
    <property type="entry name" value="Mandelate_racemase_N_dom"/>
</dbReference>
<name>A0ABP7MZ16_9MICO</name>
<dbReference type="EC" id="5.1.1.-" evidence="5"/>